<comment type="caution">
    <text evidence="2">The sequence shown here is derived from an EMBL/GenBank/DDBJ whole genome shotgun (WGS) entry which is preliminary data.</text>
</comment>
<dbReference type="AlphaFoldDB" id="A0A328B823"/>
<keyword evidence="3" id="KW-1185">Reference proteome</keyword>
<keyword evidence="1" id="KW-0812">Transmembrane</keyword>
<evidence type="ECO:0008006" key="4">
    <source>
        <dbReference type="Google" id="ProtNLM"/>
    </source>
</evidence>
<name>A0A328B823_9BACT</name>
<feature type="transmembrane region" description="Helical" evidence="1">
    <location>
        <begin position="91"/>
        <end position="109"/>
    </location>
</feature>
<proteinExistence type="predicted"/>
<feature type="transmembrane region" description="Helical" evidence="1">
    <location>
        <begin position="12"/>
        <end position="29"/>
    </location>
</feature>
<evidence type="ECO:0000313" key="3">
    <source>
        <dbReference type="Proteomes" id="UP000248553"/>
    </source>
</evidence>
<feature type="transmembrane region" description="Helical" evidence="1">
    <location>
        <begin position="115"/>
        <end position="132"/>
    </location>
</feature>
<dbReference type="Proteomes" id="UP000248553">
    <property type="component" value="Unassembled WGS sequence"/>
</dbReference>
<dbReference type="OrthoDB" id="884420at2"/>
<organism evidence="2 3">
    <name type="scientific">Hymenobacter edaphi</name>
    <dbReference type="NCBI Taxonomy" id="2211146"/>
    <lineage>
        <taxon>Bacteria</taxon>
        <taxon>Pseudomonadati</taxon>
        <taxon>Bacteroidota</taxon>
        <taxon>Cytophagia</taxon>
        <taxon>Cytophagales</taxon>
        <taxon>Hymenobacteraceae</taxon>
        <taxon>Hymenobacter</taxon>
    </lineage>
</organism>
<evidence type="ECO:0000313" key="2">
    <source>
        <dbReference type="EMBL" id="RAK62076.1"/>
    </source>
</evidence>
<dbReference type="RefSeq" id="WP_111480803.1">
    <property type="nucleotide sequence ID" value="NZ_QHKM01000017.1"/>
</dbReference>
<feature type="transmembrane region" description="Helical" evidence="1">
    <location>
        <begin position="49"/>
        <end position="71"/>
    </location>
</feature>
<accession>A0A328B823</accession>
<protein>
    <recommendedName>
        <fullName evidence="4">MFS transporter</fullName>
    </recommendedName>
</protein>
<sequence length="151" mass="17141">MKPILLTQSLHLAQYLLQSLLMAGVVLWARPGLQRVPGPAGGAPALGPYALLAFLLILMVGSSLYTLSRYLRPELRRPIRENRRVYRGRQLLHNSLLELLALPPLLLYADSADPLHLLYFAVLSAGLAAINWPTQRRYQRWLLAAERRRLR</sequence>
<dbReference type="EMBL" id="QHKM01000017">
    <property type="protein sequence ID" value="RAK62076.1"/>
    <property type="molecule type" value="Genomic_DNA"/>
</dbReference>
<evidence type="ECO:0000256" key="1">
    <source>
        <dbReference type="SAM" id="Phobius"/>
    </source>
</evidence>
<reference evidence="3" key="1">
    <citation type="submission" date="2018-05" db="EMBL/GenBank/DDBJ databases">
        <authorList>
            <person name="Nie L."/>
        </authorList>
    </citation>
    <scope>NUCLEOTIDE SEQUENCE [LARGE SCALE GENOMIC DNA]</scope>
    <source>
        <strain evidence="3">NL</strain>
    </source>
</reference>
<keyword evidence="1" id="KW-0472">Membrane</keyword>
<keyword evidence="1" id="KW-1133">Transmembrane helix</keyword>
<gene>
    <name evidence="2" type="ORF">DLM85_24370</name>
</gene>